<dbReference type="InterPro" id="IPR003425">
    <property type="entry name" value="CCB3/YggT"/>
</dbReference>
<dbReference type="GO" id="GO:0016020">
    <property type="term" value="C:membrane"/>
    <property type="evidence" value="ECO:0007669"/>
    <property type="project" value="InterPro"/>
</dbReference>
<keyword evidence="1" id="KW-0472">Membrane</keyword>
<reference evidence="2" key="1">
    <citation type="submission" date="2021-04" db="EMBL/GenBank/DDBJ databases">
        <title>novel species isolated from subtropical streams in China.</title>
        <authorList>
            <person name="Lu H."/>
        </authorList>
    </citation>
    <scope>NUCLEOTIDE SEQUENCE</scope>
    <source>
        <strain evidence="2">FT137W</strain>
    </source>
</reference>
<evidence type="ECO:0000313" key="3">
    <source>
        <dbReference type="Proteomes" id="UP000678545"/>
    </source>
</evidence>
<accession>A0A941E665</accession>
<protein>
    <submittedName>
        <fullName evidence="2">YggT family protein</fullName>
    </submittedName>
</protein>
<feature type="transmembrane region" description="Helical" evidence="1">
    <location>
        <begin position="65"/>
        <end position="85"/>
    </location>
</feature>
<proteinExistence type="predicted"/>
<keyword evidence="3" id="KW-1185">Reference proteome</keyword>
<feature type="transmembrane region" description="Helical" evidence="1">
    <location>
        <begin position="6"/>
        <end position="25"/>
    </location>
</feature>
<evidence type="ECO:0000256" key="1">
    <source>
        <dbReference type="SAM" id="Phobius"/>
    </source>
</evidence>
<dbReference type="RefSeq" id="WP_212674619.1">
    <property type="nucleotide sequence ID" value="NZ_JAGSPJ010000002.1"/>
</dbReference>
<comment type="caution">
    <text evidence="2">The sequence shown here is derived from an EMBL/GenBank/DDBJ whole genome shotgun (WGS) entry which is preliminary data.</text>
</comment>
<keyword evidence="1" id="KW-1133">Transmembrane helix</keyword>
<sequence>MFYEMFSFIVEIVAGILGGFLLLRFWMQALRLRPPNSLGLAIFQITDWLVKPIRRLVPGFGGFDWASLIGAFLVAFLSILLESLFTMQHHPGIFLLLALLRLCQWVIYGLMALLVLEAILSFVNPYAPIAPLIRALNQPILSPLRRIIPPIGGIDFSVLVALIILQLLGRVLMSALPNLYFYLA</sequence>
<dbReference type="Pfam" id="PF02325">
    <property type="entry name" value="CCB3_YggT"/>
    <property type="match status" value="2"/>
</dbReference>
<keyword evidence="1" id="KW-0812">Transmembrane</keyword>
<dbReference type="Proteomes" id="UP000678545">
    <property type="component" value="Unassembled WGS sequence"/>
</dbReference>
<feature type="transmembrane region" description="Helical" evidence="1">
    <location>
        <begin position="147"/>
        <end position="168"/>
    </location>
</feature>
<gene>
    <name evidence="2" type="ORF">KDM90_05565</name>
</gene>
<name>A0A941E665_9BURK</name>
<dbReference type="EMBL" id="JAGSPJ010000002">
    <property type="protein sequence ID" value="MBR7799463.1"/>
    <property type="molecule type" value="Genomic_DNA"/>
</dbReference>
<evidence type="ECO:0000313" key="2">
    <source>
        <dbReference type="EMBL" id="MBR7799463.1"/>
    </source>
</evidence>
<organism evidence="2 3">
    <name type="scientific">Undibacterium fentianense</name>
    <dbReference type="NCBI Taxonomy" id="2828728"/>
    <lineage>
        <taxon>Bacteria</taxon>
        <taxon>Pseudomonadati</taxon>
        <taxon>Pseudomonadota</taxon>
        <taxon>Betaproteobacteria</taxon>
        <taxon>Burkholderiales</taxon>
        <taxon>Oxalobacteraceae</taxon>
        <taxon>Undibacterium</taxon>
    </lineage>
</organism>
<dbReference type="AlphaFoldDB" id="A0A941E665"/>
<feature type="transmembrane region" description="Helical" evidence="1">
    <location>
        <begin position="105"/>
        <end position="127"/>
    </location>
</feature>